<organism evidence="3">
    <name type="scientific">viral metagenome</name>
    <dbReference type="NCBI Taxonomy" id="1070528"/>
    <lineage>
        <taxon>unclassified sequences</taxon>
        <taxon>metagenomes</taxon>
        <taxon>organismal metagenomes</taxon>
    </lineage>
</organism>
<keyword evidence="1" id="KW-0175">Coiled coil</keyword>
<dbReference type="EMBL" id="MN738763">
    <property type="protein sequence ID" value="QHS83747.1"/>
    <property type="molecule type" value="Genomic_DNA"/>
</dbReference>
<evidence type="ECO:0000256" key="1">
    <source>
        <dbReference type="SAM" id="Coils"/>
    </source>
</evidence>
<evidence type="ECO:0000256" key="2">
    <source>
        <dbReference type="SAM" id="Phobius"/>
    </source>
</evidence>
<sequence>MGNKSCNSCTRLPYGMFQIFSLSALTATITIAVIAYNMSQIWKKDWKNSRCKLHVMPFASLIEPNKSVVDNYKECMKMKIDPIVKAHTQYKMNKEAEKAIRGTEKLNQQAKEAKDDTEASKGFLQKQLDELIDFFDRILFIGKYTAHKIQNFFYKIVALIWSNYYYLITNINTVILQIANFQKMFVAMNTLAIVVTIFTALFPPLLPVTILMTAIVVAVNLTEKSAQKRAYCCFSPESRFLLHDLTEKNIEDISLSQKLYGGGEVTGKITLMNKNIPVYNIGNVFVTGDHLLQTDLDPSCHGKWNYAGDIANIYNKPKKMTDIVHCLVTSNNVVFSSDLTMFTDYEETSSPNIQTLISKVILKSLRQSQNTKDSKFNLNKKYELGEKNNCLSPKTPIKMNNQTYSTIEDIQIGDILSHNNKVIGKYECNTKDIQFFNIDNVVISPRIICSKNGSAWNKIYNLGKQSPLTFEKGYHLITENHTIQLSDNLFIRDFIETSDEKIQNYISDIVLQHISPKDPPAKIILYS</sequence>
<keyword evidence="2" id="KW-0812">Transmembrane</keyword>
<proteinExistence type="predicted"/>
<protein>
    <recommendedName>
        <fullName evidence="4">Hedgehog/Intein (Hint) domain-containing protein</fullName>
    </recommendedName>
</protein>
<feature type="transmembrane region" description="Helical" evidence="2">
    <location>
        <begin position="12"/>
        <end position="36"/>
    </location>
</feature>
<keyword evidence="2" id="KW-0472">Membrane</keyword>
<feature type="transmembrane region" description="Helical" evidence="2">
    <location>
        <begin position="152"/>
        <end position="179"/>
    </location>
</feature>
<feature type="transmembrane region" description="Helical" evidence="2">
    <location>
        <begin position="191"/>
        <end position="219"/>
    </location>
</feature>
<evidence type="ECO:0000313" key="3">
    <source>
        <dbReference type="EMBL" id="QHS83747.1"/>
    </source>
</evidence>
<keyword evidence="2" id="KW-1133">Transmembrane helix</keyword>
<name>A0A6C0AUY3_9ZZZZ</name>
<dbReference type="AlphaFoldDB" id="A0A6C0AUY3"/>
<evidence type="ECO:0008006" key="4">
    <source>
        <dbReference type="Google" id="ProtNLM"/>
    </source>
</evidence>
<accession>A0A6C0AUY3</accession>
<reference evidence="3" key="1">
    <citation type="journal article" date="2020" name="Nature">
        <title>Giant virus diversity and host interactions through global metagenomics.</title>
        <authorList>
            <person name="Schulz F."/>
            <person name="Roux S."/>
            <person name="Paez-Espino D."/>
            <person name="Jungbluth S."/>
            <person name="Walsh D.A."/>
            <person name="Denef V.J."/>
            <person name="McMahon K.D."/>
            <person name="Konstantinidis K.T."/>
            <person name="Eloe-Fadrosh E.A."/>
            <person name="Kyrpides N.C."/>
            <person name="Woyke T."/>
        </authorList>
    </citation>
    <scope>NUCLEOTIDE SEQUENCE</scope>
    <source>
        <strain evidence="3">GVMAG-S-ERX555961-36</strain>
    </source>
</reference>
<feature type="coiled-coil region" evidence="1">
    <location>
        <begin position="93"/>
        <end position="127"/>
    </location>
</feature>